<keyword evidence="1" id="KW-1133">Transmembrane helix</keyword>
<accession>A0A8S9PGC3</accession>
<evidence type="ECO:0000313" key="2">
    <source>
        <dbReference type="EMBL" id="KAF3512462.1"/>
    </source>
</evidence>
<comment type="caution">
    <text evidence="2">The sequence shown here is derived from an EMBL/GenBank/DDBJ whole genome shotgun (WGS) entry which is preliminary data.</text>
</comment>
<dbReference type="Proteomes" id="UP000712600">
    <property type="component" value="Unassembled WGS sequence"/>
</dbReference>
<evidence type="ECO:0000313" key="3">
    <source>
        <dbReference type="Proteomes" id="UP000712600"/>
    </source>
</evidence>
<dbReference type="AlphaFoldDB" id="A0A8S9PGC3"/>
<name>A0A8S9PGC3_BRACR</name>
<feature type="transmembrane region" description="Helical" evidence="1">
    <location>
        <begin position="67"/>
        <end position="87"/>
    </location>
</feature>
<evidence type="ECO:0000256" key="1">
    <source>
        <dbReference type="SAM" id="Phobius"/>
    </source>
</evidence>
<reference evidence="2" key="1">
    <citation type="submission" date="2019-12" db="EMBL/GenBank/DDBJ databases">
        <title>Genome sequencing and annotation of Brassica cretica.</title>
        <authorList>
            <person name="Studholme D.J."/>
            <person name="Sarris P."/>
        </authorList>
    </citation>
    <scope>NUCLEOTIDE SEQUENCE</scope>
    <source>
        <strain evidence="2">PFS-109/04</strain>
        <tissue evidence="2">Leaf</tissue>
    </source>
</reference>
<gene>
    <name evidence="2" type="ORF">F2Q69_00007363</name>
</gene>
<organism evidence="2 3">
    <name type="scientific">Brassica cretica</name>
    <name type="common">Mustard</name>
    <dbReference type="NCBI Taxonomy" id="69181"/>
    <lineage>
        <taxon>Eukaryota</taxon>
        <taxon>Viridiplantae</taxon>
        <taxon>Streptophyta</taxon>
        <taxon>Embryophyta</taxon>
        <taxon>Tracheophyta</taxon>
        <taxon>Spermatophyta</taxon>
        <taxon>Magnoliopsida</taxon>
        <taxon>eudicotyledons</taxon>
        <taxon>Gunneridae</taxon>
        <taxon>Pentapetalae</taxon>
        <taxon>rosids</taxon>
        <taxon>malvids</taxon>
        <taxon>Brassicales</taxon>
        <taxon>Brassicaceae</taxon>
        <taxon>Brassiceae</taxon>
        <taxon>Brassica</taxon>
    </lineage>
</organism>
<keyword evidence="1" id="KW-0472">Membrane</keyword>
<evidence type="ECO:0008006" key="4">
    <source>
        <dbReference type="Google" id="ProtNLM"/>
    </source>
</evidence>
<dbReference type="EMBL" id="QGKX02001521">
    <property type="protein sequence ID" value="KAF3512462.1"/>
    <property type="molecule type" value="Genomic_DNA"/>
</dbReference>
<protein>
    <recommendedName>
        <fullName evidence="4">Transmembrane protein</fullName>
    </recommendedName>
</protein>
<sequence length="148" mass="16525">MERWWLVMERFSDSDGGLGGRAVEGCCFNFGEVCFYVKGVLSPPVVDGNLVCSSLISFSQDECDVCWWFNVVAMVLLMFPCLVRAAFVKPYMVSGMWWKYFAGSDVGSSLCGFGLAISQIRHQKSIGSSFLPVATFHHQFLDDSLEFS</sequence>
<keyword evidence="1" id="KW-0812">Transmembrane</keyword>
<proteinExistence type="predicted"/>